<protein>
    <submittedName>
        <fullName evidence="1">Uncharacterized protein</fullName>
    </submittedName>
</protein>
<dbReference type="AlphaFoldDB" id="Q4MY97"/>
<dbReference type="VEuPathDB" id="PiroplasmaDB:TpMuguga_05g00026"/>
<keyword evidence="2" id="KW-1185">Reference proteome</keyword>
<evidence type="ECO:0000313" key="1">
    <source>
        <dbReference type="EMBL" id="EAN30412.1"/>
    </source>
</evidence>
<reference evidence="1 2" key="1">
    <citation type="journal article" date="2005" name="Science">
        <title>Genome sequence of Theileria parva, a bovine pathogen that transforms lymphocytes.</title>
        <authorList>
            <person name="Gardner M.J."/>
            <person name="Bishop R."/>
            <person name="Shah T."/>
            <person name="de Villiers E.P."/>
            <person name="Carlton J.M."/>
            <person name="Hall N."/>
            <person name="Ren Q."/>
            <person name="Paulsen I.T."/>
            <person name="Pain A."/>
            <person name="Berriman M."/>
            <person name="Wilson R.J.M."/>
            <person name="Sato S."/>
            <person name="Ralph S.A."/>
            <person name="Mann D.J."/>
            <person name="Xiong Z."/>
            <person name="Shallom S.J."/>
            <person name="Weidman J."/>
            <person name="Jiang L."/>
            <person name="Lynn J."/>
            <person name="Weaver B."/>
            <person name="Shoaibi A."/>
            <person name="Domingo A.R."/>
            <person name="Wasawo D."/>
            <person name="Crabtree J."/>
            <person name="Wortman J.R."/>
            <person name="Haas B."/>
            <person name="Angiuoli S.V."/>
            <person name="Creasy T.H."/>
            <person name="Lu C."/>
            <person name="Suh B."/>
            <person name="Silva J.C."/>
            <person name="Utterback T.R."/>
            <person name="Feldblyum T.V."/>
            <person name="Pertea M."/>
            <person name="Allen J."/>
            <person name="Nierman W.C."/>
            <person name="Taracha E.L.N."/>
            <person name="Salzberg S.L."/>
            <person name="White O.R."/>
            <person name="Fitzhugh H.A."/>
            <person name="Morzaria S."/>
            <person name="Venter J.C."/>
            <person name="Fraser C.M."/>
            <person name="Nene V."/>
        </authorList>
    </citation>
    <scope>NUCLEOTIDE SEQUENCE [LARGE SCALE GENOMIC DNA]</scope>
    <source>
        <strain evidence="1 2">Muguga</strain>
    </source>
</reference>
<dbReference type="GeneID" id="3882255"/>
<organism evidence="1 2">
    <name type="scientific">Theileria parva</name>
    <name type="common">East coast fever infection agent</name>
    <dbReference type="NCBI Taxonomy" id="5875"/>
    <lineage>
        <taxon>Eukaryota</taxon>
        <taxon>Sar</taxon>
        <taxon>Alveolata</taxon>
        <taxon>Apicomplexa</taxon>
        <taxon>Aconoidasida</taxon>
        <taxon>Piroplasmida</taxon>
        <taxon>Theileriidae</taxon>
        <taxon>Theileria</taxon>
    </lineage>
</organism>
<comment type="caution">
    <text evidence="1">The sequence shown here is derived from an EMBL/GenBank/DDBJ whole genome shotgun (WGS) entry which is preliminary data.</text>
</comment>
<name>Q4MY97_THEPA</name>
<dbReference type="KEGG" id="tpv:TP05_0026"/>
<gene>
    <name evidence="1" type="ordered locus">TP05_0026</name>
</gene>
<dbReference type="Proteomes" id="UP000001949">
    <property type="component" value="Unassembled WGS sequence"/>
</dbReference>
<dbReference type="EMBL" id="AAGK01000009">
    <property type="protein sequence ID" value="EAN30412.1"/>
    <property type="molecule type" value="Genomic_DNA"/>
</dbReference>
<accession>Q4MY97</accession>
<dbReference type="InParanoid" id="Q4MY97"/>
<sequence length="97" mass="11931">MNRLKNNFKYTNNNKDKFLNLNRKGDKIYFNVINDIYFKKHYKFNKFMSGYKYCINLSNFNSLYVKFTIINKRNREYVNLVKYLNVLNSNIIFLKTK</sequence>
<proteinExistence type="predicted"/>
<evidence type="ECO:0000313" key="2">
    <source>
        <dbReference type="Proteomes" id="UP000001949"/>
    </source>
</evidence>